<sequence>MEQPRPRRRSEAHREELPAAVAQLPEPERAARLHHGGGARGDRAAARRVGEQVVQDRQASSRQDGQRGQELLEDKDTKEAKVQEPGLLLGGLRQHGSHRNQLDSGSRRVSQRPGNNRGGPRRQRQLRHRCAAGKYYVSSRGPPSSRLRGRWRR</sequence>
<reference evidence="2" key="1">
    <citation type="journal article" date="2018" name="DNA Res.">
        <title>Multiple hybrid de novo genome assembly of finger millet, an orphan allotetraploid crop.</title>
        <authorList>
            <person name="Hatakeyama M."/>
            <person name="Aluri S."/>
            <person name="Balachadran M.T."/>
            <person name="Sivarajan S.R."/>
            <person name="Patrignani A."/>
            <person name="Gruter S."/>
            <person name="Poveda L."/>
            <person name="Shimizu-Inatsugi R."/>
            <person name="Baeten J."/>
            <person name="Francoijs K.J."/>
            <person name="Nataraja K.N."/>
            <person name="Reddy Y.A.N."/>
            <person name="Phadnis S."/>
            <person name="Ravikumar R.L."/>
            <person name="Schlapbach R."/>
            <person name="Sreeman S.M."/>
            <person name="Shimizu K.K."/>
        </authorList>
    </citation>
    <scope>NUCLEOTIDE SEQUENCE</scope>
</reference>
<evidence type="ECO:0000313" key="2">
    <source>
        <dbReference type="EMBL" id="GJN15257.1"/>
    </source>
</evidence>
<dbReference type="EMBL" id="BQKI01000071">
    <property type="protein sequence ID" value="GJN15257.1"/>
    <property type="molecule type" value="Genomic_DNA"/>
</dbReference>
<comment type="caution">
    <text evidence="2">The sequence shown here is derived from an EMBL/GenBank/DDBJ whole genome shotgun (WGS) entry which is preliminary data.</text>
</comment>
<feature type="compositionally biased region" description="Basic residues" evidence="1">
    <location>
        <begin position="119"/>
        <end position="131"/>
    </location>
</feature>
<protein>
    <submittedName>
        <fullName evidence="2">Uncharacterized protein</fullName>
    </submittedName>
</protein>
<dbReference type="AlphaFoldDB" id="A0AAV5DXV1"/>
<feature type="compositionally biased region" description="Basic and acidic residues" evidence="1">
    <location>
        <begin position="64"/>
        <end position="82"/>
    </location>
</feature>
<reference evidence="2" key="2">
    <citation type="submission" date="2021-12" db="EMBL/GenBank/DDBJ databases">
        <title>Resequencing data analysis of finger millet.</title>
        <authorList>
            <person name="Hatakeyama M."/>
            <person name="Aluri S."/>
            <person name="Balachadran M.T."/>
            <person name="Sivarajan S.R."/>
            <person name="Poveda L."/>
            <person name="Shimizu-Inatsugi R."/>
            <person name="Schlapbach R."/>
            <person name="Sreeman S.M."/>
            <person name="Shimizu K.K."/>
        </authorList>
    </citation>
    <scope>NUCLEOTIDE SEQUENCE</scope>
</reference>
<evidence type="ECO:0000256" key="1">
    <source>
        <dbReference type="SAM" id="MobiDB-lite"/>
    </source>
</evidence>
<accession>A0AAV5DXV1</accession>
<feature type="compositionally biased region" description="Basic and acidic residues" evidence="1">
    <location>
        <begin position="40"/>
        <end position="50"/>
    </location>
</feature>
<dbReference type="Proteomes" id="UP001054889">
    <property type="component" value="Unassembled WGS sequence"/>
</dbReference>
<feature type="region of interest" description="Disordered" evidence="1">
    <location>
        <begin position="1"/>
        <end position="153"/>
    </location>
</feature>
<feature type="compositionally biased region" description="Basic residues" evidence="1">
    <location>
        <begin position="1"/>
        <end position="11"/>
    </location>
</feature>
<name>A0AAV5DXV1_ELECO</name>
<proteinExistence type="predicted"/>
<keyword evidence="3" id="KW-1185">Reference proteome</keyword>
<evidence type="ECO:0000313" key="3">
    <source>
        <dbReference type="Proteomes" id="UP001054889"/>
    </source>
</evidence>
<gene>
    <name evidence="2" type="primary">gb02153</name>
    <name evidence="2" type="ORF">PR202_gb02153</name>
</gene>
<organism evidence="2 3">
    <name type="scientific">Eleusine coracana subsp. coracana</name>
    <dbReference type="NCBI Taxonomy" id="191504"/>
    <lineage>
        <taxon>Eukaryota</taxon>
        <taxon>Viridiplantae</taxon>
        <taxon>Streptophyta</taxon>
        <taxon>Embryophyta</taxon>
        <taxon>Tracheophyta</taxon>
        <taxon>Spermatophyta</taxon>
        <taxon>Magnoliopsida</taxon>
        <taxon>Liliopsida</taxon>
        <taxon>Poales</taxon>
        <taxon>Poaceae</taxon>
        <taxon>PACMAD clade</taxon>
        <taxon>Chloridoideae</taxon>
        <taxon>Cynodonteae</taxon>
        <taxon>Eleusininae</taxon>
        <taxon>Eleusine</taxon>
    </lineage>
</organism>